<reference evidence="1 2" key="1">
    <citation type="journal article" date="2016" name="Gene">
        <title>PacBio SMRT assembly of a complex multi-replicon genome reveals chlorocatechol degradative operon in a region of genome plasticity.</title>
        <authorList>
            <person name="Ricker N."/>
            <person name="Shen S.Y."/>
            <person name="Goordial J."/>
            <person name="Jin S."/>
            <person name="Fulthorpe R.R."/>
        </authorList>
    </citation>
    <scope>NUCLEOTIDE SEQUENCE [LARGE SCALE GENOMIC DNA]</scope>
    <source>
        <strain evidence="1 2">OLGA172</strain>
    </source>
</reference>
<dbReference type="InterPro" id="IPR036086">
    <property type="entry name" value="ParB/Sulfiredoxin_sf"/>
</dbReference>
<accession>A0A160FVI5</accession>
<dbReference type="InterPro" id="IPR014956">
    <property type="entry name" value="ParBc_2"/>
</dbReference>
<dbReference type="KEGG" id="buz:AYM40_35305"/>
<proteinExistence type="predicted"/>
<dbReference type="Gene3D" id="1.10.8.10">
    <property type="entry name" value="DNA helicase RuvA subunit, C-terminal domain"/>
    <property type="match status" value="1"/>
</dbReference>
<dbReference type="Pfam" id="PF08857">
    <property type="entry name" value="ParBc_2"/>
    <property type="match status" value="1"/>
</dbReference>
<dbReference type="Gene3D" id="3.90.1530.10">
    <property type="entry name" value="Conserved hypothetical protein from pyrococcus furiosus pfu- 392566-001, ParB domain"/>
    <property type="match status" value="1"/>
</dbReference>
<dbReference type="EMBL" id="CP014579">
    <property type="protein sequence ID" value="ANB77345.1"/>
    <property type="molecule type" value="Genomic_DNA"/>
</dbReference>
<protein>
    <recommendedName>
        <fullName evidence="3">Chromosome partitioning protein ParB</fullName>
    </recommendedName>
</protein>
<gene>
    <name evidence="1" type="ORF">AYM40_35305</name>
</gene>
<dbReference type="RefSeq" id="WP_082855476.1">
    <property type="nucleotide sequence ID" value="NZ_CP014579.1"/>
</dbReference>
<organism evidence="1 2">
    <name type="scientific">Paraburkholderia phytofirmans OLGA172</name>
    <dbReference type="NCBI Taxonomy" id="1417228"/>
    <lineage>
        <taxon>Bacteria</taxon>
        <taxon>Pseudomonadati</taxon>
        <taxon>Pseudomonadota</taxon>
        <taxon>Betaproteobacteria</taxon>
        <taxon>Burkholderiales</taxon>
        <taxon>Burkholderiaceae</taxon>
        <taxon>Paraburkholderia</taxon>
    </lineage>
</organism>
<keyword evidence="2" id="KW-1185">Reference proteome</keyword>
<name>A0A160FVI5_9BURK</name>
<dbReference type="SUPFAM" id="SSF110849">
    <property type="entry name" value="ParB/Sulfiredoxin"/>
    <property type="match status" value="1"/>
</dbReference>
<dbReference type="STRING" id="1804984.AYM40_35305"/>
<evidence type="ECO:0008006" key="3">
    <source>
        <dbReference type="Google" id="ProtNLM"/>
    </source>
</evidence>
<evidence type="ECO:0000313" key="2">
    <source>
        <dbReference type="Proteomes" id="UP000076852"/>
    </source>
</evidence>
<sequence length="179" mass="20362">MPAYGSTLHWRQHGDDLRWAIKALPMPAVLGRDGKHFIIYHHHLGRALWDAQVEYAYVEVVCDVSKLATEAFWNEMALKRWVHPYDEQGILHGIAAVPGHVSGLVDDPFRSLAAFVRDADGYAKTPEPFADFQWADFFRTRIRLWTTSFQFTAAVHQGEYLAKSPDARVLPGFIGGKKR</sequence>
<evidence type="ECO:0000313" key="1">
    <source>
        <dbReference type="EMBL" id="ANB77345.1"/>
    </source>
</evidence>
<dbReference type="CDD" id="cd16390">
    <property type="entry name" value="ParB_N_Srx_like"/>
    <property type="match status" value="1"/>
</dbReference>
<dbReference type="AlphaFoldDB" id="A0A160FVI5"/>
<dbReference type="Proteomes" id="UP000076852">
    <property type="component" value="Chromosome 2"/>
</dbReference>